<dbReference type="EMBL" id="FWEV01000284">
    <property type="protein sequence ID" value="SLM31766.1"/>
    <property type="molecule type" value="Genomic_DNA"/>
</dbReference>
<protein>
    <submittedName>
        <fullName evidence="1">Uncharacterized protein</fullName>
    </submittedName>
</protein>
<dbReference type="AlphaFoldDB" id="A0A1W1HH44"/>
<gene>
    <name evidence="1" type="ORF">MTBBW1_420031</name>
</gene>
<keyword evidence="2" id="KW-1185">Reference proteome</keyword>
<evidence type="ECO:0000313" key="1">
    <source>
        <dbReference type="EMBL" id="SLM31766.1"/>
    </source>
</evidence>
<accession>A0A1W1HH44</accession>
<sequence>MVSYEGCLNNLPIHLTPLSILERGSLGKLIKPYDLMVEF</sequence>
<name>A0A1W1HH44_9BACT</name>
<reference evidence="1 2" key="1">
    <citation type="submission" date="2017-03" db="EMBL/GenBank/DDBJ databases">
        <authorList>
            <person name="Afonso C.L."/>
            <person name="Miller P.J."/>
            <person name="Scott M.A."/>
            <person name="Spackman E."/>
            <person name="Goraichik I."/>
            <person name="Dimitrov K.M."/>
            <person name="Suarez D.L."/>
            <person name="Swayne D.E."/>
        </authorList>
    </citation>
    <scope>NUCLEOTIDE SEQUENCE [LARGE SCALE GENOMIC DNA]</scope>
    <source>
        <strain evidence="1">PRJEB14757</strain>
    </source>
</reference>
<proteinExistence type="predicted"/>
<evidence type="ECO:0000313" key="2">
    <source>
        <dbReference type="Proteomes" id="UP000191931"/>
    </source>
</evidence>
<organism evidence="1 2">
    <name type="scientific">Desulfamplus magnetovallimortis</name>
    <dbReference type="NCBI Taxonomy" id="1246637"/>
    <lineage>
        <taxon>Bacteria</taxon>
        <taxon>Pseudomonadati</taxon>
        <taxon>Thermodesulfobacteriota</taxon>
        <taxon>Desulfobacteria</taxon>
        <taxon>Desulfobacterales</taxon>
        <taxon>Desulfobacteraceae</taxon>
        <taxon>Desulfamplus</taxon>
    </lineage>
</organism>
<dbReference type="Proteomes" id="UP000191931">
    <property type="component" value="Unassembled WGS sequence"/>
</dbReference>